<dbReference type="Proteomes" id="UP000236731">
    <property type="component" value="Unassembled WGS sequence"/>
</dbReference>
<keyword evidence="2" id="KW-1185">Reference proteome</keyword>
<gene>
    <name evidence="1" type="ORF">SAMN05421877_109137</name>
</gene>
<name>A0A1H6B353_9SPHI</name>
<sequence>MRFLRFFTRHKQLFISILCVFISIINIQHTKSQIINTDQAPASIQWRQISTTNFQLIYPSSFESSASLLAQQIDQMIVFSKAQLASKPRKISIILHENNIEQNGFAQLAPRKVEAFSTPGPASDNVAWLPNLVQHELRHVAQFDKLTGKIKGPFFEQLALALYGLHLPAWYFEGDAVSIETEYSTGGRGRSSTFLMPLRTNILSGRDYSFSKNILGSFKDLTPSYYATGYSMNTYLTNAFGYAVKEQIMEDMRRHLVRPFTFNRALKKATELRARKLYLATMDSLKSQWKKEEIGEEPTLLLARKSRYPTHDYLPQSNTSGALFTLVSSPEFIPEIRKTNNGKEEILVKIGYQLTPYFHVNDQFLVWDELRKDARYGKQTYNIIRILDLKTGKTTDLSKNSRFYSPIISANSEKVYAVHVDENNVSSLFYIDRFTKKQEKIIEFPDQILIQQPSLRADGRALTAIAIGPKGTNILEIDLETKQWKALFPWKNQEYQRPIYYGNDLVFKAQFGNIDNLFRYATAENKLYKITDAAFGAFYPSTDSSGKILYNDYQFDGYKAAVLDKIGAVGTPISPDFEAKPTLDRNINSLPEAFPDTAAQVFSSKKYSTWSDFFNFHSLSLSSNNFESFDNYRPGIFWLANDLLNTSQLKLGYEYDLEIEKSSYSAELIYQKYYPKFTLAYTNRGQIDYARKANTQDEYLKFDFREHVYTLDMAIPMSIYRGKTNYSYGLNIGTSYQKRYDLSLSSLQGFIDEIAFPLNYQVYFNRNQRRSQMDLIPKWGQNINILYRHVPFEKALEGTLFAVRTNFYFPGFFRNHGFQARLSYQHKDGRYMASNDIPMVSGFAHFDSPKVENTLLMNYRFPIAYPDWSVGNLAYIKRFHGYFFADYQNLQDSNGAPVSFGLGLSADFNMFKYVLPDFGVGAKLTYINHPSAQGDLVPSFSLSYTY</sequence>
<organism evidence="1 2">
    <name type="scientific">Sphingobacterium lactis</name>
    <dbReference type="NCBI Taxonomy" id="797291"/>
    <lineage>
        <taxon>Bacteria</taxon>
        <taxon>Pseudomonadati</taxon>
        <taxon>Bacteroidota</taxon>
        <taxon>Sphingobacteriia</taxon>
        <taxon>Sphingobacteriales</taxon>
        <taxon>Sphingobacteriaceae</taxon>
        <taxon>Sphingobacterium</taxon>
    </lineage>
</organism>
<accession>A0A1H6B353</accession>
<evidence type="ECO:0008006" key="3">
    <source>
        <dbReference type="Google" id="ProtNLM"/>
    </source>
</evidence>
<evidence type="ECO:0000313" key="2">
    <source>
        <dbReference type="Proteomes" id="UP000236731"/>
    </source>
</evidence>
<dbReference type="EMBL" id="FNUT01000009">
    <property type="protein sequence ID" value="SEG55268.1"/>
    <property type="molecule type" value="Genomic_DNA"/>
</dbReference>
<dbReference type="SUPFAM" id="SSF82171">
    <property type="entry name" value="DPP6 N-terminal domain-like"/>
    <property type="match status" value="1"/>
</dbReference>
<dbReference type="AlphaFoldDB" id="A0A1H6B353"/>
<proteinExistence type="predicted"/>
<reference evidence="2" key="1">
    <citation type="submission" date="2016-10" db="EMBL/GenBank/DDBJ databases">
        <authorList>
            <person name="Varghese N."/>
            <person name="Submissions S."/>
        </authorList>
    </citation>
    <scope>NUCLEOTIDE SEQUENCE [LARGE SCALE GENOMIC DNA]</scope>
    <source>
        <strain evidence="2">DSM 22361</strain>
    </source>
</reference>
<evidence type="ECO:0000313" key="1">
    <source>
        <dbReference type="EMBL" id="SEG55268.1"/>
    </source>
</evidence>
<protein>
    <recommendedName>
        <fullName evidence="3">WD40-like Beta Propeller Repeat</fullName>
    </recommendedName>
</protein>